<name>A0A921MGB6_9MICO</name>
<dbReference type="Proteomes" id="UP000784435">
    <property type="component" value="Unassembled WGS sequence"/>
</dbReference>
<dbReference type="PANTHER" id="PTHR33993:SF14">
    <property type="entry name" value="GB|AAF24581.1"/>
    <property type="match status" value="1"/>
</dbReference>
<comment type="caution">
    <text evidence="2">The sequence shown here is derived from an EMBL/GenBank/DDBJ whole genome shotgun (WGS) entry which is preliminary data.</text>
</comment>
<sequence length="195" mass="21448">MSRTTGTTAWIDLNSKSLQETQDFYSALFGWTFESQGEAFGGYCLIRNGDALVGGAMDVTGMTCPEGEPLEPRWDVYLTVDDLDARLEKAKLHGAKIPMDPMPIGESGRMGILCDPTGAGINMWQAGDLDGYDFTGLPGSPVWFELMTHQYDKATEFYTAVFDAQMVPMSEQMDDDSFRYSTNGTQDVATWGLGD</sequence>
<dbReference type="Pfam" id="PF00903">
    <property type="entry name" value="Glyoxalase"/>
    <property type="match status" value="1"/>
</dbReference>
<dbReference type="Gene3D" id="3.10.180.10">
    <property type="entry name" value="2,3-Dihydroxybiphenyl 1,2-Dioxygenase, domain 1"/>
    <property type="match status" value="2"/>
</dbReference>
<dbReference type="PANTHER" id="PTHR33993">
    <property type="entry name" value="GLYOXALASE-RELATED"/>
    <property type="match status" value="1"/>
</dbReference>
<feature type="domain" description="VOC" evidence="1">
    <location>
        <begin position="7"/>
        <end position="126"/>
    </location>
</feature>
<accession>A0A921MGB6</accession>
<dbReference type="AlphaFoldDB" id="A0A921MGB6"/>
<dbReference type="InterPro" id="IPR029068">
    <property type="entry name" value="Glyas_Bleomycin-R_OHBP_Dase"/>
</dbReference>
<dbReference type="InterPro" id="IPR037523">
    <property type="entry name" value="VOC_core"/>
</dbReference>
<gene>
    <name evidence="2" type="ORF">K8V08_10950</name>
</gene>
<feature type="non-terminal residue" evidence="2">
    <location>
        <position position="195"/>
    </location>
</feature>
<dbReference type="EMBL" id="DYUK01000236">
    <property type="protein sequence ID" value="HJG80916.1"/>
    <property type="molecule type" value="Genomic_DNA"/>
</dbReference>
<evidence type="ECO:0000313" key="3">
    <source>
        <dbReference type="Proteomes" id="UP000784435"/>
    </source>
</evidence>
<reference evidence="2" key="1">
    <citation type="journal article" date="2021" name="PeerJ">
        <title>Extensive microbial diversity within the chicken gut microbiome revealed by metagenomics and culture.</title>
        <authorList>
            <person name="Gilroy R."/>
            <person name="Ravi A."/>
            <person name="Getino M."/>
            <person name="Pursley I."/>
            <person name="Horton D.L."/>
            <person name="Alikhan N.F."/>
            <person name="Baker D."/>
            <person name="Gharbi K."/>
            <person name="Hall N."/>
            <person name="Watson M."/>
            <person name="Adriaenssens E.M."/>
            <person name="Foster-Nyarko E."/>
            <person name="Jarju S."/>
            <person name="Secka A."/>
            <person name="Antonio M."/>
            <person name="Oren A."/>
            <person name="Chaudhuri R.R."/>
            <person name="La Ragione R."/>
            <person name="Hildebrand F."/>
            <person name="Pallen M.J."/>
        </authorList>
    </citation>
    <scope>NUCLEOTIDE SEQUENCE</scope>
    <source>
        <strain evidence="2">ChiGjej5B5-7349</strain>
    </source>
</reference>
<evidence type="ECO:0000259" key="1">
    <source>
        <dbReference type="PROSITE" id="PS51819"/>
    </source>
</evidence>
<dbReference type="CDD" id="cd07247">
    <property type="entry name" value="SgaA_N_like"/>
    <property type="match status" value="1"/>
</dbReference>
<dbReference type="SUPFAM" id="SSF54593">
    <property type="entry name" value="Glyoxalase/Bleomycin resistance protein/Dihydroxybiphenyl dioxygenase"/>
    <property type="match status" value="1"/>
</dbReference>
<dbReference type="InterPro" id="IPR004360">
    <property type="entry name" value="Glyas_Fos-R_dOase_dom"/>
</dbReference>
<reference evidence="2" key="2">
    <citation type="submission" date="2021-09" db="EMBL/GenBank/DDBJ databases">
        <authorList>
            <person name="Gilroy R."/>
        </authorList>
    </citation>
    <scope>NUCLEOTIDE SEQUENCE</scope>
    <source>
        <strain evidence="2">ChiGjej5B5-7349</strain>
    </source>
</reference>
<organism evidence="2 3">
    <name type="scientific">Brevibacterium senegalense</name>
    <dbReference type="NCBI Taxonomy" id="1033736"/>
    <lineage>
        <taxon>Bacteria</taxon>
        <taxon>Bacillati</taxon>
        <taxon>Actinomycetota</taxon>
        <taxon>Actinomycetes</taxon>
        <taxon>Micrococcales</taxon>
        <taxon>Brevibacteriaceae</taxon>
        <taxon>Brevibacterium</taxon>
    </lineage>
</organism>
<evidence type="ECO:0000313" key="2">
    <source>
        <dbReference type="EMBL" id="HJG80916.1"/>
    </source>
</evidence>
<dbReference type="InterPro" id="IPR052164">
    <property type="entry name" value="Anthracycline_SecMetBiosynth"/>
</dbReference>
<protein>
    <submittedName>
        <fullName evidence="2">VOC family protein</fullName>
    </submittedName>
</protein>
<dbReference type="PROSITE" id="PS51819">
    <property type="entry name" value="VOC"/>
    <property type="match status" value="1"/>
</dbReference>
<proteinExistence type="predicted"/>